<dbReference type="Pfam" id="PF01326">
    <property type="entry name" value="PPDK_N"/>
    <property type="match status" value="1"/>
</dbReference>
<dbReference type="GO" id="GO:0005524">
    <property type="term" value="F:ATP binding"/>
    <property type="evidence" value="ECO:0007669"/>
    <property type="project" value="InterPro"/>
</dbReference>
<dbReference type="EMBL" id="JAGRRH010000014">
    <property type="protein sequence ID" value="KAG7359260.1"/>
    <property type="molecule type" value="Genomic_DNA"/>
</dbReference>
<reference evidence="5" key="2">
    <citation type="submission" date="2021-04" db="EMBL/GenBank/DDBJ databases">
        <authorList>
            <person name="Podell S."/>
        </authorList>
    </citation>
    <scope>NUCLEOTIDE SEQUENCE</scope>
    <source>
        <strain evidence="5">Hildebrandi</strain>
    </source>
</reference>
<dbReference type="OrthoDB" id="6123450at2759"/>
<protein>
    <submittedName>
        <fullName evidence="5">Phosphotransferase YvkC domain containing protein</fullName>
    </submittedName>
</protein>
<evidence type="ECO:0000313" key="6">
    <source>
        <dbReference type="Proteomes" id="UP000693970"/>
    </source>
</evidence>
<keyword evidence="6" id="KW-1185">Reference proteome</keyword>
<dbReference type="PANTHER" id="PTHR43615:SF1">
    <property type="entry name" value="PPDK_N DOMAIN-CONTAINING PROTEIN"/>
    <property type="match status" value="1"/>
</dbReference>
<evidence type="ECO:0000313" key="5">
    <source>
        <dbReference type="EMBL" id="KAG7359260.1"/>
    </source>
</evidence>
<feature type="domain" description="Pyruvate phosphate dikinase AMP/ATP-binding" evidence="4">
    <location>
        <begin position="387"/>
        <end position="696"/>
    </location>
</feature>
<name>A0A9K3PTK6_9STRA</name>
<proteinExistence type="inferred from homology"/>
<accession>A0A9K3PTK6</accession>
<dbReference type="InterPro" id="IPR002192">
    <property type="entry name" value="PPDK_AMP/ATP-bd"/>
</dbReference>
<evidence type="ECO:0000256" key="2">
    <source>
        <dbReference type="SAM" id="MobiDB-lite"/>
    </source>
</evidence>
<feature type="domain" description="PEP-utilising enzyme mobile" evidence="3">
    <location>
        <begin position="1181"/>
        <end position="1250"/>
    </location>
</feature>
<dbReference type="PANTHER" id="PTHR43615">
    <property type="entry name" value="PHOSPHOENOLPYRUVATE SYNTHASE-RELATED"/>
    <property type="match status" value="1"/>
</dbReference>
<dbReference type="AlphaFoldDB" id="A0A9K3PTK6"/>
<gene>
    <name evidence="5" type="ORF">IV203_015849</name>
</gene>
<organism evidence="5 6">
    <name type="scientific">Nitzschia inconspicua</name>
    <dbReference type="NCBI Taxonomy" id="303405"/>
    <lineage>
        <taxon>Eukaryota</taxon>
        <taxon>Sar</taxon>
        <taxon>Stramenopiles</taxon>
        <taxon>Ochrophyta</taxon>
        <taxon>Bacillariophyta</taxon>
        <taxon>Bacillariophyceae</taxon>
        <taxon>Bacillariophycidae</taxon>
        <taxon>Bacillariales</taxon>
        <taxon>Bacillariaceae</taxon>
        <taxon>Nitzschia</taxon>
    </lineage>
</organism>
<reference evidence="5" key="1">
    <citation type="journal article" date="2021" name="Sci. Rep.">
        <title>Diploid genomic architecture of Nitzschia inconspicua, an elite biomass production diatom.</title>
        <authorList>
            <person name="Oliver A."/>
            <person name="Podell S."/>
            <person name="Pinowska A."/>
            <person name="Traller J.C."/>
            <person name="Smith S.R."/>
            <person name="McClure R."/>
            <person name="Beliaev A."/>
            <person name="Bohutskyi P."/>
            <person name="Hill E.A."/>
            <person name="Rabines A."/>
            <person name="Zheng H."/>
            <person name="Allen L.Z."/>
            <person name="Kuo A."/>
            <person name="Grigoriev I.V."/>
            <person name="Allen A.E."/>
            <person name="Hazlebeck D."/>
            <person name="Allen E.E."/>
        </authorList>
    </citation>
    <scope>NUCLEOTIDE SEQUENCE</scope>
    <source>
        <strain evidence="5">Hildebrandi</strain>
    </source>
</reference>
<dbReference type="Pfam" id="PF00391">
    <property type="entry name" value="PEP-utilizers"/>
    <property type="match status" value="1"/>
</dbReference>
<dbReference type="Proteomes" id="UP000693970">
    <property type="component" value="Unassembled WGS sequence"/>
</dbReference>
<comment type="caution">
    <text evidence="5">The sequence shown here is derived from an EMBL/GenBank/DDBJ whole genome shotgun (WGS) entry which is preliminary data.</text>
</comment>
<feature type="region of interest" description="Disordered" evidence="2">
    <location>
        <begin position="75"/>
        <end position="95"/>
    </location>
</feature>
<evidence type="ECO:0000259" key="3">
    <source>
        <dbReference type="Pfam" id="PF00391"/>
    </source>
</evidence>
<dbReference type="InterPro" id="IPR008279">
    <property type="entry name" value="PEP-util_enz_mobile_dom"/>
</dbReference>
<evidence type="ECO:0000256" key="1">
    <source>
        <dbReference type="ARBA" id="ARBA00007837"/>
    </source>
</evidence>
<dbReference type="GO" id="GO:0016301">
    <property type="term" value="F:kinase activity"/>
    <property type="evidence" value="ECO:0007669"/>
    <property type="project" value="InterPro"/>
</dbReference>
<evidence type="ECO:0000259" key="4">
    <source>
        <dbReference type="Pfam" id="PF01326"/>
    </source>
</evidence>
<sequence>MDSFNAKRKKLIKVICLMMDESMIGWGPKTSKRGGLPKITFEPRKPVPLGTMLRNSLDCVTGILVHQDIAMAAEVQTEDDSSRRETTSSTSPSSKTLGWQNSLALGKVWLTKDVWFRNVTTLLGQCTVDMHRCFRNRMIEKGVAPSKVDSIRILKFTDMMCGGLKQWPKPKQHFLIVGNEDGKGDGRLTRIYGKDGEEPSHPLNNRSSKEGTLAMHMCGTVSYAEDTSPKRGSKSTIRHPSGVANATCPCAELIDPKTKNSVHREVDILLASMRTIMQATIVLFVAVKCMVRRSSSQRRSSYRYIQDAAAETPALLDGLEPSFTMSHVPLMKRASYVDTTGRASMRGSIIGTSARRDILKMQAAQDKEIFDPMLGCTLTSFENATLDLIGGKALQCWRLARHGFPVPKAFIIPTYVYSMHVADAGVAKLIDTVYNSNWKDEKAREGAKAILGTIRNRIQSTPLNPEVVSNLDAFLEGLPAGSTVAVRSSGSAEDLASQSFAGQYDTFLYKLTREDIIDSIKLCWVSMFKDHILDYASRSDDYIPGSIKIPKMGVLIMKMVEAEASGVCFSRNLWGDKKEVMIEAVLGQGEGLVSGAITPDRFVLDKYSTEILYSEISTQAQKYIRSSNTDGVTLVDLDKPKDQPVMTNINLVRLTNLARSIEDYYNCPQDIEWAMDDNGTVFVLQSRPITTAENSKSLSFLPPGEGFWTFDPTHFPRPLSPWMQQYSFDYATNNSRRTGCLIKTIKFRCIHGYAFTQPELFPPSDFEKLERAASAYWEKKLYEDDYREFTDFFRPDCERLQQELRIVDPSALSHASLVEYVGKCYDYALQFWKLHHTYSMPCMAVVGDFMNRMSALTGKDTMEALTLLEAASPESRGILNKQDITLAKMYNGIKRNEKALELLRCEEGMAPWALDCLLHLPGELGELFRQVALEYGWRLAGGYDLTVPAMIETPNFFLKTILQGVEEDTDYAEESEERVEKLVAEWRDALPEDKREEFDEILDVGRRFFRIRDERGLCTDLSGVGLCRRGIMEAGRRLRDAGVINQAEHLTVATKAEALSLLTGDLRNLSLEKMGPVDVPTSNVLESRFLYIKNADPNSVPRSLGTPPPPPPPDARLPPCIGRTMANMETGLVKGIWDETPGSEENVTDNPNKVVGISASNGAVTASVVLVLQDSDLQCVKKGDIIVTYSSSASFNMVIGLCGGIVTNYGGMLSHAAIVAREYGIPAIVGTQFATEKFKTGDMVTIDCSTSSVTRISK</sequence>
<comment type="similarity">
    <text evidence="1">Belongs to the PEP-utilizing enzyme family.</text>
</comment>
<dbReference type="InterPro" id="IPR051549">
    <property type="entry name" value="PEP_Utilizing_Enz"/>
</dbReference>